<organism evidence="2 3">
    <name type="scientific">Nocardia seriolae</name>
    <dbReference type="NCBI Taxonomy" id="37332"/>
    <lineage>
        <taxon>Bacteria</taxon>
        <taxon>Bacillati</taxon>
        <taxon>Actinomycetota</taxon>
        <taxon>Actinomycetes</taxon>
        <taxon>Mycobacteriales</taxon>
        <taxon>Nocardiaceae</taxon>
        <taxon>Nocardia</taxon>
    </lineage>
</organism>
<evidence type="ECO:0000313" key="3">
    <source>
        <dbReference type="Proteomes" id="UP000180166"/>
    </source>
</evidence>
<feature type="compositionally biased region" description="Polar residues" evidence="1">
    <location>
        <begin position="492"/>
        <end position="509"/>
    </location>
</feature>
<proteinExistence type="predicted"/>
<dbReference type="AlphaFoldDB" id="A0ABC8AR96"/>
<accession>A0ABC8AR96</accession>
<sequence length="529" mass="60002">MADSHNPDEQFDERRLHNDFRHYHHLSGLQDWAINSETEQQRLTRDIDIITTRWQNAPSPWKDHWDHLVAATKRWEQNPERMQRLLDRIACDYERTGITELASPVEVRNLLLAGELLERRRTDLGFGNGHSGPDRIDFPYGYLTSYRAAGAATRWKSLPSWSTARRWLIDQTTATAPDTGVDITITGPDPRSGAAARPLMTGTGLSARELGDQLRHLDELLGTTQIPVDPSPQPWLDDLRYDLLCDAYRDTLIDQANPWAVGRRFEHYLRADDLHTHIVDYADRAALSRAEGSPNTEEEQPDIVESRLDEIRQDVRQSDIDWTTPPRAITWLDEAVDEAEQRFDTFIRDGLTLCYANPEQPGHLTTIGFDDDHWYVQHGQVGQDGRTIVYDTPAKSYRSCDELLSGTATSVVDLAPVPPSRVAIPDMIASELRAFERDWASLKHGIATVRELRDAIRTGRPYILRGPQSSNGKTPSRTASVISREANRIAQADTSGSEQPAPPTQSTKQSRAKRRQPPKSVGRQHRRRL</sequence>
<evidence type="ECO:0000313" key="2">
    <source>
        <dbReference type="EMBL" id="APA96720.1"/>
    </source>
</evidence>
<feature type="region of interest" description="Disordered" evidence="1">
    <location>
        <begin position="462"/>
        <end position="529"/>
    </location>
</feature>
<feature type="compositionally biased region" description="Polar residues" evidence="1">
    <location>
        <begin position="467"/>
        <end position="481"/>
    </location>
</feature>
<evidence type="ECO:0000256" key="1">
    <source>
        <dbReference type="SAM" id="MobiDB-lite"/>
    </source>
</evidence>
<feature type="compositionally biased region" description="Basic residues" evidence="1">
    <location>
        <begin position="510"/>
        <end position="529"/>
    </location>
</feature>
<gene>
    <name evidence="2" type="ORF">NS506_02658</name>
</gene>
<protein>
    <submittedName>
        <fullName evidence="2">Uncharacterized protein</fullName>
    </submittedName>
</protein>
<dbReference type="RefSeq" id="WP_071343786.1">
    <property type="nucleotide sequence ID" value="NZ_CP017839.1"/>
</dbReference>
<dbReference type="EMBL" id="CP017839">
    <property type="protein sequence ID" value="APA96720.1"/>
    <property type="molecule type" value="Genomic_DNA"/>
</dbReference>
<dbReference type="Proteomes" id="UP000180166">
    <property type="component" value="Chromosome"/>
</dbReference>
<reference evidence="2 3" key="1">
    <citation type="submission" date="2016-10" db="EMBL/GenBank/DDBJ databases">
        <title>Genome sequence of Nocardia seriolae strain EM150506, isolated from Anguila japonica.</title>
        <authorList>
            <person name="Han H.-J."/>
        </authorList>
    </citation>
    <scope>NUCLEOTIDE SEQUENCE [LARGE SCALE GENOMIC DNA]</scope>
    <source>
        <strain evidence="2 3">EM150506</strain>
    </source>
</reference>
<dbReference type="KEGG" id="nsr:NS506_02658"/>
<name>A0ABC8AR96_9NOCA</name>